<organism evidence="2 3">
    <name type="scientific">Mycobacterium paragordonae</name>
    <dbReference type="NCBI Taxonomy" id="1389713"/>
    <lineage>
        <taxon>Bacteria</taxon>
        <taxon>Bacillati</taxon>
        <taxon>Actinomycetota</taxon>
        <taxon>Actinomycetes</taxon>
        <taxon>Mycobacteriales</taxon>
        <taxon>Mycobacteriaceae</taxon>
        <taxon>Mycobacterium</taxon>
    </lineage>
</organism>
<dbReference type="RefSeq" id="WP_242460416.1">
    <property type="nucleotide sequence ID" value="NZ_BLKX01000001.1"/>
</dbReference>
<name>A0ABQ1C2F3_9MYCO</name>
<dbReference type="Pfam" id="PF12697">
    <property type="entry name" value="Abhydrolase_6"/>
    <property type="match status" value="1"/>
</dbReference>
<dbReference type="InterPro" id="IPR000073">
    <property type="entry name" value="AB_hydrolase_1"/>
</dbReference>
<feature type="domain" description="AB hydrolase-1" evidence="1">
    <location>
        <begin position="13"/>
        <end position="249"/>
    </location>
</feature>
<dbReference type="PANTHER" id="PTHR37017">
    <property type="entry name" value="AB HYDROLASE-1 DOMAIN-CONTAINING PROTEIN-RELATED"/>
    <property type="match status" value="1"/>
</dbReference>
<dbReference type="Gene3D" id="3.40.50.1820">
    <property type="entry name" value="alpha/beta hydrolase"/>
    <property type="match status" value="1"/>
</dbReference>
<sequence>MLKEDLAMGLPALVLVHGGGFAADCWEPTIDVIRILEPELKVLTVDLPGRGNKGGDLITARIDGWVDSVVSDIENAALDDLVIVGHSLAGVTVPGVVTKLGSARVREMILATAQVPTNGSALVDTLSGALSWYARRTAKRNVQKSRSLRPGGLPTAFARFVFCNGMTPAQRRFTLAGSCQESPSIMIEKVDRSGMPDDVPRTWILTRRDRAVSMKIQRECIAALGGVQTLIEIDSCHMLMVSEPERLAEILIGRCRLYEQPRP</sequence>
<evidence type="ECO:0000259" key="1">
    <source>
        <dbReference type="Pfam" id="PF12697"/>
    </source>
</evidence>
<evidence type="ECO:0000313" key="2">
    <source>
        <dbReference type="EMBL" id="GFG78555.1"/>
    </source>
</evidence>
<dbReference type="InterPro" id="IPR052897">
    <property type="entry name" value="Sec-Metab_Biosynth_Hydrolase"/>
</dbReference>
<keyword evidence="3" id="KW-1185">Reference proteome</keyword>
<protein>
    <recommendedName>
        <fullName evidence="1">AB hydrolase-1 domain-containing protein</fullName>
    </recommendedName>
</protein>
<proteinExistence type="predicted"/>
<comment type="caution">
    <text evidence="2">The sequence shown here is derived from an EMBL/GenBank/DDBJ whole genome shotgun (WGS) entry which is preliminary data.</text>
</comment>
<dbReference type="PANTHER" id="PTHR37017:SF3">
    <property type="entry name" value="AB HYDROLASE-1 DOMAIN-CONTAINING PROTEIN"/>
    <property type="match status" value="1"/>
</dbReference>
<dbReference type="EMBL" id="BLKX01000001">
    <property type="protein sequence ID" value="GFG78555.1"/>
    <property type="molecule type" value="Genomic_DNA"/>
</dbReference>
<accession>A0ABQ1C2F3</accession>
<gene>
    <name evidence="2" type="ORF">MPRG_18310</name>
</gene>
<dbReference type="Proteomes" id="UP000465240">
    <property type="component" value="Unassembled WGS sequence"/>
</dbReference>
<evidence type="ECO:0000313" key="3">
    <source>
        <dbReference type="Proteomes" id="UP000465240"/>
    </source>
</evidence>
<dbReference type="InterPro" id="IPR029058">
    <property type="entry name" value="AB_hydrolase_fold"/>
</dbReference>
<dbReference type="SUPFAM" id="SSF53474">
    <property type="entry name" value="alpha/beta-Hydrolases"/>
    <property type="match status" value="1"/>
</dbReference>
<reference evidence="2 3" key="1">
    <citation type="journal article" date="2019" name="Emerg. Microbes Infect.">
        <title>Comprehensive subspecies identification of 175 nontuberculous mycobacteria species based on 7547 genomic profiles.</title>
        <authorList>
            <person name="Matsumoto Y."/>
            <person name="Kinjo T."/>
            <person name="Motooka D."/>
            <person name="Nabeya D."/>
            <person name="Jung N."/>
            <person name="Uechi K."/>
            <person name="Horii T."/>
            <person name="Iida T."/>
            <person name="Fujita J."/>
            <person name="Nakamura S."/>
        </authorList>
    </citation>
    <scope>NUCLEOTIDE SEQUENCE [LARGE SCALE GENOMIC DNA]</scope>
    <source>
        <strain evidence="2 3">JCM 18565</strain>
    </source>
</reference>